<sequence length="754" mass="81935">MVATAALLANQAEFDFQVGPHALGELAVIGFEADEAISQPYTLDVLLAAPSDVSVDERALLGQNALLAVHLGEDGERYFHGVVSRVTRWEAGGSEERLRYRATIVPRWWTLKHTRNSRIFQEKTVPDIVHEVLGDALVEHRLELNGSYATRTYCVQYRESDFDFVSRLLEEEGIFYYFEHTEDAHTLVLADTSLGCPAMPGEARLVFRTTTKMVADSEYVHEFSSQLQVQPGAVALRDYNFVRPSQDLTATSTDDEAESSLEVYDYPGCYEAPGTGKALAKVRLEELRARVELASGASNCRRLRAGHTLELDEHPADAFNRGYLVLSARHEGRQPEVLLFEGQPDARQESYRNTFTCLPAKVPYRPPRTTPRPLIPGAQTAIVVGPSGEEIHTDEHGRIKVQFHWDREGGRDDKSSCWIRVSQSWAGPGWGALYLPRIGHEVVVEFLEGDPDRPLVTGSVYNGENPPPISLPDDKTRSTLRSSSSPGGDGSNELRFEDAAGQEQVYFHAQKDLDIVVENDKTQQVGGNETLLVKKDRSRTIEGNQSLEVKKNDDSVIGGNQSLRVDKDRSTSVGGNHTETVAGDQSVSVGGSQSVLVSMASLETVGLGKMLNVGGAYSVSVGGALNQLVGGIKAEQVGGAKSEVVGAKKSETVVGSRSLQVGGDLTEQVGKSRNLKVGKDLMVSVGGNHNHAVKDSYTLSAKEISLVAEEQFTLKVGSATLQVKKNGDVIIKGAKVEITASGDVVIKGSKIAEN</sequence>
<gene>
    <name evidence="7" type="ORF">Q664_27775</name>
</gene>
<dbReference type="InterPro" id="IPR050708">
    <property type="entry name" value="T6SS_VgrG/RHS"/>
</dbReference>
<dbReference type="Gene3D" id="2.40.50.230">
    <property type="entry name" value="Gp5 N-terminal domain"/>
    <property type="match status" value="1"/>
</dbReference>
<dbReference type="PANTHER" id="PTHR32305">
    <property type="match status" value="1"/>
</dbReference>
<feature type="region of interest" description="Disordered" evidence="4">
    <location>
        <begin position="566"/>
        <end position="585"/>
    </location>
</feature>
<evidence type="ECO:0000256" key="4">
    <source>
        <dbReference type="SAM" id="MobiDB-lite"/>
    </source>
</evidence>
<protein>
    <submittedName>
        <fullName evidence="7">Type IV secretion protein Rhs</fullName>
    </submittedName>
</protein>
<accession>A0A084SQ22</accession>
<dbReference type="AlphaFoldDB" id="A0A084SQ22"/>
<dbReference type="SUPFAM" id="SSF69255">
    <property type="entry name" value="gp5 N-terminal domain-like"/>
    <property type="match status" value="1"/>
</dbReference>
<dbReference type="PANTHER" id="PTHR32305:SF15">
    <property type="entry name" value="PROTEIN RHSA-RELATED"/>
    <property type="match status" value="1"/>
</dbReference>
<keyword evidence="3" id="KW-0964">Secreted</keyword>
<feature type="region of interest" description="Disordered" evidence="4">
    <location>
        <begin position="455"/>
        <end position="494"/>
    </location>
</feature>
<dbReference type="EMBL" id="JPMI01000202">
    <property type="protein sequence ID" value="KFA90557.1"/>
    <property type="molecule type" value="Genomic_DNA"/>
</dbReference>
<dbReference type="Pfam" id="PF05954">
    <property type="entry name" value="Phage_GPD"/>
    <property type="match status" value="1"/>
</dbReference>
<comment type="subcellular location">
    <subcellularLocation>
        <location evidence="1">Secreted</location>
    </subcellularLocation>
</comment>
<dbReference type="InterPro" id="IPR006533">
    <property type="entry name" value="T6SS_Vgr_RhsGE"/>
</dbReference>
<dbReference type="Gene3D" id="4.10.220.110">
    <property type="match status" value="1"/>
</dbReference>
<dbReference type="SUPFAM" id="SSF69349">
    <property type="entry name" value="Phage fibre proteins"/>
    <property type="match status" value="2"/>
</dbReference>
<dbReference type="Gene3D" id="3.55.50.10">
    <property type="entry name" value="Baseplate protein-like domains"/>
    <property type="match status" value="1"/>
</dbReference>
<dbReference type="NCBIfam" id="TIGR01646">
    <property type="entry name" value="vgr_GE"/>
    <property type="match status" value="1"/>
</dbReference>
<dbReference type="RefSeq" id="WP_043401952.1">
    <property type="nucleotide sequence ID" value="NZ_JPMI01000202.1"/>
</dbReference>
<proteinExistence type="inferred from homology"/>
<dbReference type="InterPro" id="IPR054030">
    <property type="entry name" value="Gp5_Vgr_C"/>
</dbReference>
<evidence type="ECO:0000256" key="2">
    <source>
        <dbReference type="ARBA" id="ARBA00005558"/>
    </source>
</evidence>
<evidence type="ECO:0000259" key="6">
    <source>
        <dbReference type="Pfam" id="PF22178"/>
    </source>
</evidence>
<name>A0A084SQ22_9BACT</name>
<evidence type="ECO:0000259" key="5">
    <source>
        <dbReference type="Pfam" id="PF04717"/>
    </source>
</evidence>
<dbReference type="InterPro" id="IPR037026">
    <property type="entry name" value="Vgr_OB-fold_dom_sf"/>
</dbReference>
<dbReference type="SUPFAM" id="SSF69279">
    <property type="entry name" value="Phage tail proteins"/>
    <property type="match status" value="2"/>
</dbReference>
<dbReference type="Proteomes" id="UP000028547">
    <property type="component" value="Unassembled WGS sequence"/>
</dbReference>
<dbReference type="GO" id="GO:0005576">
    <property type="term" value="C:extracellular region"/>
    <property type="evidence" value="ECO:0007669"/>
    <property type="project" value="UniProtKB-SubCell"/>
</dbReference>
<dbReference type="InterPro" id="IPR017847">
    <property type="entry name" value="T6SS_RhsGE_Vgr_subset"/>
</dbReference>
<evidence type="ECO:0000313" key="7">
    <source>
        <dbReference type="EMBL" id="KFA90557.1"/>
    </source>
</evidence>
<reference evidence="7 8" key="1">
    <citation type="submission" date="2014-07" db="EMBL/GenBank/DDBJ databases">
        <title>Draft Genome Sequence of Gephyronic Acid Producer, Cystobacter violaceus Strain Cb vi76.</title>
        <authorList>
            <person name="Stevens D.C."/>
            <person name="Young J."/>
            <person name="Carmichael R."/>
            <person name="Tan J."/>
            <person name="Taylor R.E."/>
        </authorList>
    </citation>
    <scope>NUCLEOTIDE SEQUENCE [LARGE SCALE GENOMIC DNA]</scope>
    <source>
        <strain evidence="7 8">Cb vi76</strain>
    </source>
</reference>
<dbReference type="Gene3D" id="2.30.110.50">
    <property type="match status" value="1"/>
</dbReference>
<dbReference type="Pfam" id="PF04717">
    <property type="entry name" value="Phage_base_V"/>
    <property type="match status" value="1"/>
</dbReference>
<feature type="domain" description="Gp5/Type VI secretion system Vgr protein OB-fold" evidence="5">
    <location>
        <begin position="393"/>
        <end position="461"/>
    </location>
</feature>
<evidence type="ECO:0000256" key="1">
    <source>
        <dbReference type="ARBA" id="ARBA00004613"/>
    </source>
</evidence>
<dbReference type="NCBIfam" id="TIGR03361">
    <property type="entry name" value="VI_Rhs_Vgr"/>
    <property type="match status" value="1"/>
</dbReference>
<evidence type="ECO:0000256" key="3">
    <source>
        <dbReference type="ARBA" id="ARBA00022525"/>
    </source>
</evidence>
<evidence type="ECO:0000313" key="8">
    <source>
        <dbReference type="Proteomes" id="UP000028547"/>
    </source>
</evidence>
<organism evidence="7 8">
    <name type="scientific">Archangium violaceum Cb vi76</name>
    <dbReference type="NCBI Taxonomy" id="1406225"/>
    <lineage>
        <taxon>Bacteria</taxon>
        <taxon>Pseudomonadati</taxon>
        <taxon>Myxococcota</taxon>
        <taxon>Myxococcia</taxon>
        <taxon>Myxococcales</taxon>
        <taxon>Cystobacterineae</taxon>
        <taxon>Archangiaceae</taxon>
        <taxon>Archangium</taxon>
    </lineage>
</organism>
<dbReference type="InterPro" id="IPR006531">
    <property type="entry name" value="Gp5/Vgr_OB"/>
</dbReference>
<comment type="caution">
    <text evidence="7">The sequence shown here is derived from an EMBL/GenBank/DDBJ whole genome shotgun (WGS) entry which is preliminary data.</text>
</comment>
<dbReference type="Pfam" id="PF22178">
    <property type="entry name" value="Gp5_trimer_C"/>
    <property type="match status" value="1"/>
</dbReference>
<feature type="domain" description="Gp5/Type VI secretion system Vgr C-terminal trimerisation" evidence="6">
    <location>
        <begin position="478"/>
        <end position="589"/>
    </location>
</feature>
<comment type="similarity">
    <text evidence="2">Belongs to the VgrG protein family.</text>
</comment>